<feature type="compositionally biased region" description="Low complexity" evidence="7">
    <location>
        <begin position="327"/>
        <end position="336"/>
    </location>
</feature>
<feature type="compositionally biased region" description="Low complexity" evidence="7">
    <location>
        <begin position="217"/>
        <end position="236"/>
    </location>
</feature>
<dbReference type="Proteomes" id="UP000597341">
    <property type="component" value="Unassembled WGS sequence"/>
</dbReference>
<dbReference type="CDD" id="cd06849">
    <property type="entry name" value="lipoyl_domain"/>
    <property type="match status" value="2"/>
</dbReference>
<dbReference type="PANTHER" id="PTHR43178">
    <property type="entry name" value="DIHYDROLIPOAMIDE ACETYLTRANSFERASE COMPONENT OF PYRUVATE DEHYDROGENASE COMPLEX"/>
    <property type="match status" value="1"/>
</dbReference>
<evidence type="ECO:0000256" key="3">
    <source>
        <dbReference type="ARBA" id="ARBA00022679"/>
    </source>
</evidence>
<dbReference type="InterPro" id="IPR014276">
    <property type="entry name" value="2-oxoglutarate_DH_E2"/>
</dbReference>
<feature type="compositionally biased region" description="Low complexity" evidence="7">
    <location>
        <begin position="78"/>
        <end position="91"/>
    </location>
</feature>
<feature type="region of interest" description="Disordered" evidence="7">
    <location>
        <begin position="301"/>
        <end position="354"/>
    </location>
</feature>
<dbReference type="NCBIfam" id="TIGR02927">
    <property type="entry name" value="SucB_Actino"/>
    <property type="match status" value="1"/>
</dbReference>
<dbReference type="EMBL" id="BNAD01000002">
    <property type="protein sequence ID" value="GHE16748.1"/>
    <property type="molecule type" value="Genomic_DNA"/>
</dbReference>
<dbReference type="Gene3D" id="3.30.559.10">
    <property type="entry name" value="Chloramphenicol acetyltransferase-like domain"/>
    <property type="match status" value="1"/>
</dbReference>
<dbReference type="InterPro" id="IPR004167">
    <property type="entry name" value="PSBD"/>
</dbReference>
<evidence type="ECO:0000256" key="1">
    <source>
        <dbReference type="ARBA" id="ARBA00001938"/>
    </source>
</evidence>
<feature type="region of interest" description="Disordered" evidence="7">
    <location>
        <begin position="206"/>
        <end position="259"/>
    </location>
</feature>
<name>A0ABQ3HGJ8_9ACTN</name>
<comment type="cofactor">
    <cofactor evidence="1 6">
        <name>(R)-lipoate</name>
        <dbReference type="ChEBI" id="CHEBI:83088"/>
    </cofactor>
</comment>
<dbReference type="Gene3D" id="2.40.50.100">
    <property type="match status" value="2"/>
</dbReference>
<evidence type="ECO:0000256" key="4">
    <source>
        <dbReference type="ARBA" id="ARBA00022823"/>
    </source>
</evidence>
<keyword evidence="5 6" id="KW-0012">Acyltransferase</keyword>
<keyword evidence="3 6" id="KW-0808">Transferase</keyword>
<dbReference type="RefSeq" id="WP_191278622.1">
    <property type="nucleotide sequence ID" value="NZ_BNAD01000002.1"/>
</dbReference>
<dbReference type="PANTHER" id="PTHR43178:SF5">
    <property type="entry name" value="LIPOAMIDE ACYLTRANSFERASE COMPONENT OF BRANCHED-CHAIN ALPHA-KETO ACID DEHYDROGENASE COMPLEX, MITOCHONDRIAL"/>
    <property type="match status" value="1"/>
</dbReference>
<feature type="compositionally biased region" description="Basic and acidic residues" evidence="7">
    <location>
        <begin position="308"/>
        <end position="324"/>
    </location>
</feature>
<keyword evidence="11" id="KW-1185">Reference proteome</keyword>
<feature type="compositionally biased region" description="Pro residues" evidence="7">
    <location>
        <begin position="237"/>
        <end position="247"/>
    </location>
</feature>
<comment type="similarity">
    <text evidence="2 6">Belongs to the 2-oxoacid dehydrogenase family.</text>
</comment>
<sequence>MADVMMPHLGVSVTEGTLSTWLKQVGDSVEVGEPICEVSTDKVDTEIESTTAGVLSEQLFAEGDTVPVGVPLARVAGADEADDAAPAAETEPAVRENEPPMPEKSSATEPPGATGTGSEGHASADENPADAALVRMPQMGVSVTEGTLSTWLKQVGDTVEVGEPICEVSTDKVDTEIESTAEGVVLEHRYAEGDDVPVGEPLALVGTPGTSGRVPDGGAPVSRAGAAPSSVSSAPSGQPPRPTPPATRPGAPAELRPGPFDHNAALADMLARAAGDDRVMASPAARALAVDLEVDLSEVRGSGSGGHVTRDDVREHKAGHRVPEPARPAAAPAAAAKPDEVGPSGPPAGYEDVPHEVVPTSRIRRVTAEHMSRSRRTAAHMTTEVDVDLGLLGEVRQEMNRHRADTERSKLSYLPFIARAACAALMEHPDLNATFQTDQLIRWGHVNLGIAVDTPRGLMVPVVHGADRLTVEPLADAIASVAARVRDGKAGPDDFRAGTFTISNPGSVGAVSAPAIINQPQVGILGMPTIVRRPWVVQLADGQETIAIRPIIRLALTFDHRAVDGADATRCLVDVKKRLEAWQAGDYR</sequence>
<feature type="domain" description="Lipoyl-binding" evidence="8">
    <location>
        <begin position="1"/>
        <end position="76"/>
    </location>
</feature>
<dbReference type="Pfam" id="PF00198">
    <property type="entry name" value="2-oxoacid_dh"/>
    <property type="match status" value="1"/>
</dbReference>
<dbReference type="SUPFAM" id="SSF47005">
    <property type="entry name" value="Peripheral subunit-binding domain of 2-oxo acid dehydrogenase complex"/>
    <property type="match status" value="1"/>
</dbReference>
<dbReference type="InterPro" id="IPR001078">
    <property type="entry name" value="2-oxoacid_DH_actylTfrase"/>
</dbReference>
<evidence type="ECO:0000256" key="7">
    <source>
        <dbReference type="SAM" id="MobiDB-lite"/>
    </source>
</evidence>
<evidence type="ECO:0000259" key="8">
    <source>
        <dbReference type="PROSITE" id="PS50968"/>
    </source>
</evidence>
<reference evidence="11" key="1">
    <citation type="journal article" date="2019" name="Int. J. Syst. Evol. Microbiol.">
        <title>The Global Catalogue of Microorganisms (GCM) 10K type strain sequencing project: providing services to taxonomists for standard genome sequencing and annotation.</title>
        <authorList>
            <consortium name="The Broad Institute Genomics Platform"/>
            <consortium name="The Broad Institute Genome Sequencing Center for Infectious Disease"/>
            <person name="Wu L."/>
            <person name="Ma J."/>
        </authorList>
    </citation>
    <scope>NUCLEOTIDE SEQUENCE [LARGE SCALE GENOMIC DNA]</scope>
    <source>
        <strain evidence="11">CGMCC 1.12791</strain>
    </source>
</reference>
<keyword evidence="10" id="KW-0670">Pyruvate</keyword>
<feature type="region of interest" description="Disordered" evidence="7">
    <location>
        <begin position="78"/>
        <end position="125"/>
    </location>
</feature>
<evidence type="ECO:0000256" key="2">
    <source>
        <dbReference type="ARBA" id="ARBA00007317"/>
    </source>
</evidence>
<dbReference type="InterPro" id="IPR003016">
    <property type="entry name" value="2-oxoA_DH_lipoyl-BS"/>
</dbReference>
<dbReference type="InterPro" id="IPR023213">
    <property type="entry name" value="CAT-like_dom_sf"/>
</dbReference>
<dbReference type="EC" id="2.3.1.-" evidence="6"/>
<dbReference type="InterPro" id="IPR036625">
    <property type="entry name" value="E3-bd_dom_sf"/>
</dbReference>
<keyword evidence="4 6" id="KW-0450">Lipoyl</keyword>
<feature type="domain" description="Lipoyl-binding" evidence="8">
    <location>
        <begin position="131"/>
        <end position="206"/>
    </location>
</feature>
<feature type="domain" description="Peripheral subunit-binding (PSBD)" evidence="9">
    <location>
        <begin position="280"/>
        <end position="317"/>
    </location>
</feature>
<dbReference type="Gene3D" id="4.10.320.10">
    <property type="entry name" value="E3-binding domain"/>
    <property type="match status" value="1"/>
</dbReference>
<dbReference type="PROSITE" id="PS00189">
    <property type="entry name" value="LIPOYL"/>
    <property type="match status" value="2"/>
</dbReference>
<dbReference type="InterPro" id="IPR050743">
    <property type="entry name" value="2-oxoacid_DH_E2_comp"/>
</dbReference>
<organism evidence="10 11">
    <name type="scientific">Nocardioides flavus</name>
    <name type="common">ex Wang et al. 2016</name>
    <dbReference type="NCBI Taxonomy" id="2058780"/>
    <lineage>
        <taxon>Bacteria</taxon>
        <taxon>Bacillati</taxon>
        <taxon>Actinomycetota</taxon>
        <taxon>Actinomycetes</taxon>
        <taxon>Propionibacteriales</taxon>
        <taxon>Nocardioidaceae</taxon>
        <taxon>Nocardioides</taxon>
    </lineage>
</organism>
<accession>A0ABQ3HGJ8</accession>
<dbReference type="InterPro" id="IPR011053">
    <property type="entry name" value="Single_hybrid_motif"/>
</dbReference>
<dbReference type="InterPro" id="IPR000089">
    <property type="entry name" value="Biotin_lipoyl"/>
</dbReference>
<evidence type="ECO:0000256" key="5">
    <source>
        <dbReference type="ARBA" id="ARBA00023315"/>
    </source>
</evidence>
<proteinExistence type="inferred from homology"/>
<dbReference type="PROSITE" id="PS51826">
    <property type="entry name" value="PSBD"/>
    <property type="match status" value="1"/>
</dbReference>
<dbReference type="Pfam" id="PF00364">
    <property type="entry name" value="Biotin_lipoyl"/>
    <property type="match status" value="2"/>
</dbReference>
<dbReference type="Pfam" id="PF02817">
    <property type="entry name" value="E3_binding"/>
    <property type="match status" value="1"/>
</dbReference>
<dbReference type="SUPFAM" id="SSF51230">
    <property type="entry name" value="Single hybrid motif"/>
    <property type="match status" value="2"/>
</dbReference>
<evidence type="ECO:0000256" key="6">
    <source>
        <dbReference type="RuleBase" id="RU003423"/>
    </source>
</evidence>
<dbReference type="PROSITE" id="PS50968">
    <property type="entry name" value="BIOTINYL_LIPOYL"/>
    <property type="match status" value="2"/>
</dbReference>
<protein>
    <recommendedName>
        <fullName evidence="6">Dihydrolipoamide acetyltransferase component of pyruvate dehydrogenase complex</fullName>
        <ecNumber evidence="6">2.3.1.-</ecNumber>
    </recommendedName>
</protein>
<evidence type="ECO:0000259" key="9">
    <source>
        <dbReference type="PROSITE" id="PS51826"/>
    </source>
</evidence>
<gene>
    <name evidence="10" type="ORF">GCM10011376_13580</name>
</gene>
<evidence type="ECO:0000313" key="11">
    <source>
        <dbReference type="Proteomes" id="UP000597341"/>
    </source>
</evidence>
<evidence type="ECO:0000313" key="10">
    <source>
        <dbReference type="EMBL" id="GHE16748.1"/>
    </source>
</evidence>
<comment type="caution">
    <text evidence="10">The sequence shown here is derived from an EMBL/GenBank/DDBJ whole genome shotgun (WGS) entry which is preliminary data.</text>
</comment>
<dbReference type="SUPFAM" id="SSF52777">
    <property type="entry name" value="CoA-dependent acyltransferases"/>
    <property type="match status" value="1"/>
</dbReference>